<dbReference type="GO" id="GO:0005975">
    <property type="term" value="P:carbohydrate metabolic process"/>
    <property type="evidence" value="ECO:0007669"/>
    <property type="project" value="InterPro"/>
</dbReference>
<dbReference type="InterPro" id="IPR017853">
    <property type="entry name" value="GH"/>
</dbReference>
<reference evidence="7" key="1">
    <citation type="submission" date="2019-10" db="EMBL/GenBank/DDBJ databases">
        <authorList>
            <person name="Zhang R."/>
            <person name="Pan Y."/>
            <person name="Wang J."/>
            <person name="Ma R."/>
            <person name="Yu S."/>
        </authorList>
    </citation>
    <scope>NUCLEOTIDE SEQUENCE</scope>
    <source>
        <strain evidence="7">LA-IB0</strain>
        <tissue evidence="7">Leaf</tissue>
    </source>
</reference>
<dbReference type="SUPFAM" id="SSF51445">
    <property type="entry name" value="(Trans)glycosidases"/>
    <property type="match status" value="1"/>
</dbReference>
<comment type="caution">
    <text evidence="7">The sequence shown here is derived from an EMBL/GenBank/DDBJ whole genome shotgun (WGS) entry which is preliminary data.</text>
</comment>
<dbReference type="PANTHER" id="PTHR10353">
    <property type="entry name" value="GLYCOSYL HYDROLASE"/>
    <property type="match status" value="1"/>
</dbReference>
<dbReference type="Gene3D" id="3.20.20.80">
    <property type="entry name" value="Glycosidases"/>
    <property type="match status" value="1"/>
</dbReference>
<keyword evidence="4" id="KW-0326">Glycosidase</keyword>
<evidence type="ECO:0000256" key="1">
    <source>
        <dbReference type="ARBA" id="ARBA00010838"/>
    </source>
</evidence>
<dbReference type="GO" id="GO:0008422">
    <property type="term" value="F:beta-glucosidase activity"/>
    <property type="evidence" value="ECO:0007669"/>
    <property type="project" value="TreeGrafter"/>
</dbReference>
<dbReference type="AlphaFoldDB" id="A0AAV6X9M8"/>
<dbReference type="PRINTS" id="PR00131">
    <property type="entry name" value="GLHYDRLASE1"/>
</dbReference>
<dbReference type="InterPro" id="IPR001360">
    <property type="entry name" value="Glyco_hydro_1"/>
</dbReference>
<dbReference type="PANTHER" id="PTHR10353:SF36">
    <property type="entry name" value="LP05116P"/>
    <property type="match status" value="1"/>
</dbReference>
<comment type="similarity">
    <text evidence="1 6">Belongs to the glycosyl hydrolase 1 family.</text>
</comment>
<name>A0AAV6X9M8_9LAMI</name>
<evidence type="ECO:0000256" key="3">
    <source>
        <dbReference type="ARBA" id="ARBA00022801"/>
    </source>
</evidence>
<evidence type="ECO:0000256" key="2">
    <source>
        <dbReference type="ARBA" id="ARBA00012744"/>
    </source>
</evidence>
<evidence type="ECO:0000256" key="6">
    <source>
        <dbReference type="RuleBase" id="RU003690"/>
    </source>
</evidence>
<evidence type="ECO:0000256" key="4">
    <source>
        <dbReference type="ARBA" id="ARBA00023295"/>
    </source>
</evidence>
<evidence type="ECO:0000313" key="8">
    <source>
        <dbReference type="Proteomes" id="UP000826271"/>
    </source>
</evidence>
<sequence length="193" mass="23022">MEFAIGVYGRRPKKKVAENGDGGRMRDWLEWLRVVPWGIHDHLVYLKRTYPEIPPIYITENGVSDKNNCNLMPLQACHDTTRVRYHQDHLANVLKAIRKDKVNVRGYLVWSWCDNFEWTEGYTIRFGIIYIDFKNNLTRYPKDSTVWFAKFLKSKKKKSPFPPHSWIWFMSNKRQLEDNGENETQKWLKVAKA</sequence>
<organism evidence="7 8">
    <name type="scientific">Buddleja alternifolia</name>
    <dbReference type="NCBI Taxonomy" id="168488"/>
    <lineage>
        <taxon>Eukaryota</taxon>
        <taxon>Viridiplantae</taxon>
        <taxon>Streptophyta</taxon>
        <taxon>Embryophyta</taxon>
        <taxon>Tracheophyta</taxon>
        <taxon>Spermatophyta</taxon>
        <taxon>Magnoliopsida</taxon>
        <taxon>eudicotyledons</taxon>
        <taxon>Gunneridae</taxon>
        <taxon>Pentapetalae</taxon>
        <taxon>asterids</taxon>
        <taxon>lamiids</taxon>
        <taxon>Lamiales</taxon>
        <taxon>Scrophulariaceae</taxon>
        <taxon>Buddlejeae</taxon>
        <taxon>Buddleja</taxon>
    </lineage>
</organism>
<gene>
    <name evidence="7" type="ORF">BUALT_Bualt07G0055400</name>
</gene>
<evidence type="ECO:0000256" key="5">
    <source>
        <dbReference type="PROSITE-ProRule" id="PRU10055"/>
    </source>
</evidence>
<keyword evidence="3" id="KW-0378">Hydrolase</keyword>
<dbReference type="InterPro" id="IPR018120">
    <property type="entry name" value="Glyco_hydro_1_AS"/>
</dbReference>
<proteinExistence type="inferred from homology"/>
<evidence type="ECO:0000313" key="7">
    <source>
        <dbReference type="EMBL" id="KAG8379123.1"/>
    </source>
</evidence>
<protein>
    <recommendedName>
        <fullName evidence="2">beta-glucosidase</fullName>
        <ecNumber evidence="2">3.2.1.21</ecNumber>
    </recommendedName>
</protein>
<feature type="active site" description="Nucleophile" evidence="5">
    <location>
        <position position="60"/>
    </location>
</feature>
<dbReference type="Pfam" id="PF00232">
    <property type="entry name" value="Glyco_hydro_1"/>
    <property type="match status" value="1"/>
</dbReference>
<accession>A0AAV6X9M8</accession>
<dbReference type="EMBL" id="WHWC01000007">
    <property type="protein sequence ID" value="KAG8379123.1"/>
    <property type="molecule type" value="Genomic_DNA"/>
</dbReference>
<dbReference type="PROSITE" id="PS00572">
    <property type="entry name" value="GLYCOSYL_HYDROL_F1_1"/>
    <property type="match status" value="1"/>
</dbReference>
<dbReference type="EC" id="3.2.1.21" evidence="2"/>
<keyword evidence="8" id="KW-1185">Reference proteome</keyword>
<dbReference type="Proteomes" id="UP000826271">
    <property type="component" value="Unassembled WGS sequence"/>
</dbReference>